<dbReference type="EMBL" id="JAWJYN010000002">
    <property type="protein sequence ID" value="MDZ8161830.1"/>
    <property type="molecule type" value="Genomic_DNA"/>
</dbReference>
<dbReference type="Gene3D" id="1.10.10.60">
    <property type="entry name" value="Homeodomain-like"/>
    <property type="match status" value="1"/>
</dbReference>
<sequence length="188" mass="19671">MPRAGLDADAVIACGAQILDDHGDAELSLALVASRLGVKAPSLYKHVEGLPGLRRGIALRAKGELEDVLGRATRGRSGPDAIVGIATAYRSWARAHPGRYGLTVRAPAPGDAEDEAVSAALAHVVYDALSAYGLEGEDAVDATRFLRSTLHGFVALEAAGAFALSVDLDRSFERMVGNITRALAAWRA</sequence>
<keyword evidence="5" id="KW-1185">Reference proteome</keyword>
<comment type="caution">
    <text evidence="4">The sequence shown here is derived from an EMBL/GenBank/DDBJ whole genome shotgun (WGS) entry which is preliminary data.</text>
</comment>
<keyword evidence="2" id="KW-0804">Transcription</keyword>
<dbReference type="RefSeq" id="WP_194424349.1">
    <property type="nucleotide sequence ID" value="NZ_BAAAPT010000002.1"/>
</dbReference>
<name>A0ABU5N6W2_9MICO</name>
<proteinExistence type="predicted"/>
<reference evidence="4 5" key="1">
    <citation type="submission" date="2023-10" db="EMBL/GenBank/DDBJ databases">
        <title>Microbacterium xanthum sp. nov., isolated from seaweed.</title>
        <authorList>
            <person name="Lee S.D."/>
        </authorList>
    </citation>
    <scope>NUCLEOTIDE SEQUENCE [LARGE SCALE GENOMIC DNA]</scope>
    <source>
        <strain evidence="4 5">KCTC 19124</strain>
    </source>
</reference>
<dbReference type="Proteomes" id="UP001291912">
    <property type="component" value="Unassembled WGS sequence"/>
</dbReference>
<dbReference type="Gene3D" id="1.10.357.10">
    <property type="entry name" value="Tetracycline Repressor, domain 2"/>
    <property type="match status" value="1"/>
</dbReference>
<feature type="domain" description="HTH-type transcriptional regulator MT1864/Rv1816-like C-terminal" evidence="3">
    <location>
        <begin position="84"/>
        <end position="177"/>
    </location>
</feature>
<protein>
    <submittedName>
        <fullName evidence="4">TetR-like C-terminal domain-containing protein</fullName>
    </submittedName>
</protein>
<organism evidence="4 5">
    <name type="scientific">Microbacterium aquimaris</name>
    <dbReference type="NCBI Taxonomy" id="459816"/>
    <lineage>
        <taxon>Bacteria</taxon>
        <taxon>Bacillati</taxon>
        <taxon>Actinomycetota</taxon>
        <taxon>Actinomycetes</taxon>
        <taxon>Micrococcales</taxon>
        <taxon>Microbacteriaceae</taxon>
        <taxon>Microbacterium</taxon>
    </lineage>
</organism>
<evidence type="ECO:0000313" key="4">
    <source>
        <dbReference type="EMBL" id="MDZ8161830.1"/>
    </source>
</evidence>
<evidence type="ECO:0000259" key="3">
    <source>
        <dbReference type="Pfam" id="PF13305"/>
    </source>
</evidence>
<keyword evidence="1" id="KW-0805">Transcription regulation</keyword>
<evidence type="ECO:0000313" key="5">
    <source>
        <dbReference type="Proteomes" id="UP001291912"/>
    </source>
</evidence>
<evidence type="ECO:0000256" key="1">
    <source>
        <dbReference type="ARBA" id="ARBA00023015"/>
    </source>
</evidence>
<dbReference type="InterPro" id="IPR025996">
    <property type="entry name" value="MT1864/Rv1816-like_C"/>
</dbReference>
<accession>A0ABU5N6W2</accession>
<evidence type="ECO:0000256" key="2">
    <source>
        <dbReference type="ARBA" id="ARBA00023163"/>
    </source>
</evidence>
<gene>
    <name evidence="4" type="ORF">R2Q92_08240</name>
</gene>
<dbReference type="InterPro" id="IPR036271">
    <property type="entry name" value="Tet_transcr_reg_TetR-rel_C_sf"/>
</dbReference>
<dbReference type="InterPro" id="IPR009057">
    <property type="entry name" value="Homeodomain-like_sf"/>
</dbReference>
<dbReference type="Pfam" id="PF13305">
    <property type="entry name" value="TetR_C_33"/>
    <property type="match status" value="1"/>
</dbReference>
<dbReference type="SUPFAM" id="SSF48498">
    <property type="entry name" value="Tetracyclin repressor-like, C-terminal domain"/>
    <property type="match status" value="1"/>
</dbReference>
<dbReference type="SUPFAM" id="SSF46689">
    <property type="entry name" value="Homeodomain-like"/>
    <property type="match status" value="1"/>
</dbReference>